<dbReference type="InterPro" id="IPR027463">
    <property type="entry name" value="AcrB_DN_DC_subdom"/>
</dbReference>
<dbReference type="PRINTS" id="PR00702">
    <property type="entry name" value="ACRIFLAVINRP"/>
</dbReference>
<evidence type="ECO:0000313" key="2">
    <source>
        <dbReference type="Proteomes" id="UP000031670"/>
    </source>
</evidence>
<gene>
    <name evidence="1" type="ORF">JCM19232_4720</name>
</gene>
<reference evidence="1 2" key="2">
    <citation type="submission" date="2015-01" db="EMBL/GenBank/DDBJ databases">
        <authorList>
            <consortium name="NBRP consortium"/>
            <person name="Sawabe T."/>
            <person name="Meirelles P."/>
            <person name="Feng G."/>
            <person name="Sayaka M."/>
            <person name="Hattori M."/>
            <person name="Ohkuma M."/>
        </authorList>
    </citation>
    <scope>NUCLEOTIDE SEQUENCE [LARGE SCALE GENOMIC DNA]</scope>
    <source>
        <strain evidence="1 2">JCM19232</strain>
    </source>
</reference>
<dbReference type="GO" id="GO:0042910">
    <property type="term" value="F:xenobiotic transmembrane transporter activity"/>
    <property type="evidence" value="ECO:0007669"/>
    <property type="project" value="TreeGrafter"/>
</dbReference>
<dbReference type="GO" id="GO:0005886">
    <property type="term" value="C:plasma membrane"/>
    <property type="evidence" value="ECO:0007669"/>
    <property type="project" value="TreeGrafter"/>
</dbReference>
<reference evidence="1 2" key="1">
    <citation type="submission" date="2015-01" db="EMBL/GenBank/DDBJ databases">
        <title>Vibrio sp. C5 JCM 19232 whole genome shotgun sequence.</title>
        <authorList>
            <person name="Sawabe T."/>
            <person name="Meirelles P."/>
            <person name="Feng G."/>
            <person name="Sayaka M."/>
            <person name="Hattori M."/>
            <person name="Ohkuma M."/>
        </authorList>
    </citation>
    <scope>NUCLEOTIDE SEQUENCE [LARGE SCALE GENOMIC DNA]</scope>
    <source>
        <strain evidence="1 2">JCM19232</strain>
    </source>
</reference>
<organism evidence="1 2">
    <name type="scientific">Vibrio ishigakensis</name>
    <dbReference type="NCBI Taxonomy" id="1481914"/>
    <lineage>
        <taxon>Bacteria</taxon>
        <taxon>Pseudomonadati</taxon>
        <taxon>Pseudomonadota</taxon>
        <taxon>Gammaproteobacteria</taxon>
        <taxon>Vibrionales</taxon>
        <taxon>Vibrionaceae</taxon>
        <taxon>Vibrio</taxon>
    </lineage>
</organism>
<dbReference type="InterPro" id="IPR001036">
    <property type="entry name" value="Acrflvin-R"/>
</dbReference>
<dbReference type="Proteomes" id="UP000031670">
    <property type="component" value="Unassembled WGS sequence"/>
</dbReference>
<evidence type="ECO:0000313" key="1">
    <source>
        <dbReference type="EMBL" id="GAM63043.1"/>
    </source>
</evidence>
<proteinExistence type="predicted"/>
<sequence>MFMPTSDRAIVFLDYWLPNGAQIEKTSADMRKIEAWLLEQPEVDNFATYVGASAPRFSVTVEPEPFDPAYGQILINTEDYASIATLVERGDVWLKQEFPQAEPRFRALKLATSDKYSIEARFSGPDPVVLKQLSRQAQDILEQNPYAKYIRDDWRQESKVIKPIINEEQARRAGINRTDISLALKRASEGFPISQMKQKDELIPIQVRGIDVTLADLDTIPVQSLIGIHSVPLGQVVDGFDFDTEESMIWRRDRVPTITVQAGVKGTTVALAREYSREAIESIELPYGYELKWGGEYYDENKAIVDTLSNLPAAMLVMVIIMVAMFNGFKQPVIIFGTVPLALTGVVAMLLIADKAFGFMALVGLICLSGMIIKNGIVLIDQIELERSNGANLSDAIKEATMNRTMAISMGALTTMLGMVPLMSDLLFDQMAATIIGGLAAATFLSLFVMPALYKLFYQNEEGQQEVTEVSLSTEEMNYEI</sequence>
<dbReference type="SUPFAM" id="SSF82714">
    <property type="entry name" value="Multidrug efflux transporter AcrB TolC docking domain, DN and DC subdomains"/>
    <property type="match status" value="1"/>
</dbReference>
<dbReference type="Gene3D" id="1.20.1640.10">
    <property type="entry name" value="Multidrug efflux transporter AcrB transmembrane domain"/>
    <property type="match status" value="1"/>
</dbReference>
<dbReference type="SUPFAM" id="SSF82693">
    <property type="entry name" value="Multidrug efflux transporter AcrB pore domain, PN1, PN2, PC1 and PC2 subdomains"/>
    <property type="match status" value="1"/>
</dbReference>
<comment type="caution">
    <text evidence="1">The sequence shown here is derived from an EMBL/GenBank/DDBJ whole genome shotgun (WGS) entry which is preliminary data.</text>
</comment>
<name>A0A0B8PJ09_9VIBR</name>
<dbReference type="PANTHER" id="PTHR32063">
    <property type="match status" value="1"/>
</dbReference>
<dbReference type="AlphaFoldDB" id="A0A0B8PJ09"/>
<protein>
    <submittedName>
        <fullName evidence="1">Acriflavin resistance protein</fullName>
    </submittedName>
</protein>
<accession>A0A0B8PJ09</accession>
<dbReference type="SUPFAM" id="SSF82866">
    <property type="entry name" value="Multidrug efflux transporter AcrB transmembrane domain"/>
    <property type="match status" value="1"/>
</dbReference>
<dbReference type="Gene3D" id="3.30.70.1440">
    <property type="entry name" value="Multidrug efflux transporter AcrB pore domain"/>
    <property type="match status" value="1"/>
</dbReference>
<dbReference type="EMBL" id="BBSA01000007">
    <property type="protein sequence ID" value="GAM63043.1"/>
    <property type="molecule type" value="Genomic_DNA"/>
</dbReference>
<dbReference type="Pfam" id="PF00873">
    <property type="entry name" value="ACR_tran"/>
    <property type="match status" value="1"/>
</dbReference>
<dbReference type="Gene3D" id="3.30.2090.10">
    <property type="entry name" value="Multidrug efflux transporter AcrB TolC docking domain, DN and DC subdomains"/>
    <property type="match status" value="1"/>
</dbReference>
<dbReference type="Gene3D" id="3.30.70.1430">
    <property type="entry name" value="Multidrug efflux transporter AcrB pore domain"/>
    <property type="match status" value="1"/>
</dbReference>
<dbReference type="PANTHER" id="PTHR32063:SF18">
    <property type="entry name" value="CATION EFFLUX SYSTEM PROTEIN"/>
    <property type="match status" value="1"/>
</dbReference>